<proteinExistence type="inferred from homology"/>
<dbReference type="GO" id="GO:0006526">
    <property type="term" value="P:L-arginine biosynthetic process"/>
    <property type="evidence" value="ECO:0007669"/>
    <property type="project" value="UniProtKB-KW"/>
</dbReference>
<dbReference type="Pfam" id="PF01546">
    <property type="entry name" value="Peptidase_M20"/>
    <property type="match status" value="1"/>
</dbReference>
<dbReference type="InterPro" id="IPR050072">
    <property type="entry name" value="Peptidase_M20A"/>
</dbReference>
<dbReference type="SUPFAM" id="SSF55031">
    <property type="entry name" value="Bacterial exopeptidase dimerisation domain"/>
    <property type="match status" value="1"/>
</dbReference>
<sequence>MTLPVEDTIAILADLVAFPTFPGQPNLDFVGHVCALLERAGVTYTLDHDESGQRANLFATIGPAVDGGVALSGHTDVVPVEGQAWTLPPFRLTRRRDRLHGRGAVDMKGFLACVLAMVPRMAALPLQRPIHLALSYDEEPGSLGAPGLARHILATGPVPAAVIVGEPTRMVPVAGHKGGIEFQTTFRGVAGHSSDPARGVSAIHHAAGFITFLQELAARMAAEAPADSPFRPPCNTINVGTIHGGAGRSIIAEDCTLDWELRLTPPDDGAWALSRITAWLDATRARMRARDPRAGIETLTVSHYPGLAVAPDSPAARLVAELTGMTPRATVPFGTDAGCFQRAGLSAIVMGPGDIAEAHRPDEFIEIDQIAACLAFLDRLCVWACTGA</sequence>
<comment type="cofactor">
    <cofactor evidence="1">
        <name>Zn(2+)</name>
        <dbReference type="ChEBI" id="CHEBI:29105"/>
    </cofactor>
</comment>
<keyword evidence="3" id="KW-0963">Cytoplasm</keyword>
<evidence type="ECO:0000256" key="4">
    <source>
        <dbReference type="ARBA" id="ARBA00022571"/>
    </source>
</evidence>
<dbReference type="SUPFAM" id="SSF53187">
    <property type="entry name" value="Zn-dependent exopeptidases"/>
    <property type="match status" value="1"/>
</dbReference>
<keyword evidence="6" id="KW-0479">Metal-binding</keyword>
<evidence type="ECO:0000256" key="1">
    <source>
        <dbReference type="ARBA" id="ARBA00001947"/>
    </source>
</evidence>
<evidence type="ECO:0000259" key="10">
    <source>
        <dbReference type="Pfam" id="PF07687"/>
    </source>
</evidence>
<dbReference type="OrthoDB" id="9809784at2"/>
<protein>
    <submittedName>
        <fullName evidence="11">Acetylornithine deacetylase</fullName>
    </submittedName>
</protein>
<dbReference type="PROSITE" id="PS00758">
    <property type="entry name" value="ARGE_DAPE_CPG2_1"/>
    <property type="match status" value="1"/>
</dbReference>
<dbReference type="CDD" id="cd03894">
    <property type="entry name" value="M20_ArgE"/>
    <property type="match status" value="1"/>
</dbReference>
<dbReference type="GO" id="GO:0008777">
    <property type="term" value="F:acetylornithine deacetylase activity"/>
    <property type="evidence" value="ECO:0007669"/>
    <property type="project" value="TreeGrafter"/>
</dbReference>
<evidence type="ECO:0000313" key="11">
    <source>
        <dbReference type="EMBL" id="PPB80854.1"/>
    </source>
</evidence>
<evidence type="ECO:0000256" key="7">
    <source>
        <dbReference type="ARBA" id="ARBA00022801"/>
    </source>
</evidence>
<comment type="similarity">
    <text evidence="2">Belongs to the peptidase M20A family. ArgE subfamily.</text>
</comment>
<evidence type="ECO:0000256" key="6">
    <source>
        <dbReference type="ARBA" id="ARBA00022723"/>
    </source>
</evidence>
<dbReference type="Pfam" id="PF07687">
    <property type="entry name" value="M20_dimer"/>
    <property type="match status" value="1"/>
</dbReference>
<keyword evidence="7" id="KW-0378">Hydrolase</keyword>
<dbReference type="NCBIfam" id="NF005710">
    <property type="entry name" value="PRK07522.1"/>
    <property type="match status" value="1"/>
</dbReference>
<dbReference type="Gene3D" id="3.40.630.10">
    <property type="entry name" value="Zn peptidases"/>
    <property type="match status" value="1"/>
</dbReference>
<dbReference type="RefSeq" id="WP_104070574.1">
    <property type="nucleotide sequence ID" value="NZ_PRDS01000004.1"/>
</dbReference>
<dbReference type="Proteomes" id="UP000239736">
    <property type="component" value="Unassembled WGS sequence"/>
</dbReference>
<evidence type="ECO:0000256" key="8">
    <source>
        <dbReference type="ARBA" id="ARBA00022833"/>
    </source>
</evidence>
<dbReference type="GO" id="GO:0046872">
    <property type="term" value="F:metal ion binding"/>
    <property type="evidence" value="ECO:0007669"/>
    <property type="project" value="UniProtKB-KW"/>
</dbReference>
<keyword evidence="5" id="KW-0028">Amino-acid biosynthesis</keyword>
<keyword evidence="4" id="KW-0055">Arginine biosynthesis</keyword>
<gene>
    <name evidence="11" type="ORF">LV82_01587</name>
</gene>
<organism evidence="11 12">
    <name type="scientific">Albidovulum inexpectatum</name>
    <dbReference type="NCBI Taxonomy" id="196587"/>
    <lineage>
        <taxon>Bacteria</taxon>
        <taxon>Pseudomonadati</taxon>
        <taxon>Pseudomonadota</taxon>
        <taxon>Alphaproteobacteria</taxon>
        <taxon>Rhodobacterales</taxon>
        <taxon>Paracoccaceae</taxon>
        <taxon>Albidovulum</taxon>
    </lineage>
</organism>
<keyword evidence="9" id="KW-0170">Cobalt</keyword>
<keyword evidence="12" id="KW-1185">Reference proteome</keyword>
<evidence type="ECO:0000256" key="5">
    <source>
        <dbReference type="ARBA" id="ARBA00022605"/>
    </source>
</evidence>
<dbReference type="InterPro" id="IPR036264">
    <property type="entry name" value="Bact_exopeptidase_dim_dom"/>
</dbReference>
<dbReference type="EMBL" id="PRDS01000004">
    <property type="protein sequence ID" value="PPB80854.1"/>
    <property type="molecule type" value="Genomic_DNA"/>
</dbReference>
<evidence type="ECO:0000256" key="3">
    <source>
        <dbReference type="ARBA" id="ARBA00022490"/>
    </source>
</evidence>
<dbReference type="PANTHER" id="PTHR43808">
    <property type="entry name" value="ACETYLORNITHINE DEACETYLASE"/>
    <property type="match status" value="1"/>
</dbReference>
<name>A0A2S5JH70_9RHOB</name>
<accession>A0A2S5JH70</accession>
<dbReference type="InterPro" id="IPR002933">
    <property type="entry name" value="Peptidase_M20"/>
</dbReference>
<feature type="domain" description="Peptidase M20 dimerisation" evidence="10">
    <location>
        <begin position="175"/>
        <end position="283"/>
    </location>
</feature>
<evidence type="ECO:0000256" key="9">
    <source>
        <dbReference type="ARBA" id="ARBA00023285"/>
    </source>
</evidence>
<comment type="caution">
    <text evidence="11">The sequence shown here is derived from an EMBL/GenBank/DDBJ whole genome shotgun (WGS) entry which is preliminary data.</text>
</comment>
<dbReference type="Gene3D" id="3.30.70.360">
    <property type="match status" value="1"/>
</dbReference>
<dbReference type="InterPro" id="IPR001261">
    <property type="entry name" value="ArgE/DapE_CS"/>
</dbReference>
<evidence type="ECO:0000256" key="2">
    <source>
        <dbReference type="ARBA" id="ARBA00005691"/>
    </source>
</evidence>
<dbReference type="PANTHER" id="PTHR43808:SF31">
    <property type="entry name" value="N-ACETYL-L-CITRULLINE DEACETYLASE"/>
    <property type="match status" value="1"/>
</dbReference>
<evidence type="ECO:0000313" key="12">
    <source>
        <dbReference type="Proteomes" id="UP000239736"/>
    </source>
</evidence>
<dbReference type="AlphaFoldDB" id="A0A2S5JH70"/>
<dbReference type="PROSITE" id="PS00759">
    <property type="entry name" value="ARGE_DAPE_CPG2_2"/>
    <property type="match status" value="1"/>
</dbReference>
<reference evidence="11 12" key="1">
    <citation type="submission" date="2018-01" db="EMBL/GenBank/DDBJ databases">
        <title>Genomic Encyclopedia of Archaeal and Bacterial Type Strains, Phase II (KMG-II): from individual species to whole genera.</title>
        <authorList>
            <person name="Goeker M."/>
        </authorList>
    </citation>
    <scope>NUCLEOTIDE SEQUENCE [LARGE SCALE GENOMIC DNA]</scope>
    <source>
        <strain evidence="11 12">DSM 12048</strain>
    </source>
</reference>
<keyword evidence="8" id="KW-0862">Zinc</keyword>
<dbReference type="InterPro" id="IPR011650">
    <property type="entry name" value="Peptidase_M20_dimer"/>
</dbReference>
<dbReference type="NCBIfam" id="TIGR01892">
    <property type="entry name" value="AcOrn-deacetyl"/>
    <property type="match status" value="1"/>
</dbReference>
<dbReference type="InterPro" id="IPR010169">
    <property type="entry name" value="AcOrn-deacetyl"/>
</dbReference>